<proteinExistence type="predicted"/>
<name>A0A2P2PM13_RHIMU</name>
<accession>A0A2P2PM13</accession>
<evidence type="ECO:0000313" key="1">
    <source>
        <dbReference type="EMBL" id="MBX55817.1"/>
    </source>
</evidence>
<dbReference type="EMBL" id="GGEC01075333">
    <property type="protein sequence ID" value="MBX55817.1"/>
    <property type="molecule type" value="Transcribed_RNA"/>
</dbReference>
<organism evidence="1">
    <name type="scientific">Rhizophora mucronata</name>
    <name type="common">Asiatic mangrove</name>
    <dbReference type="NCBI Taxonomy" id="61149"/>
    <lineage>
        <taxon>Eukaryota</taxon>
        <taxon>Viridiplantae</taxon>
        <taxon>Streptophyta</taxon>
        <taxon>Embryophyta</taxon>
        <taxon>Tracheophyta</taxon>
        <taxon>Spermatophyta</taxon>
        <taxon>Magnoliopsida</taxon>
        <taxon>eudicotyledons</taxon>
        <taxon>Gunneridae</taxon>
        <taxon>Pentapetalae</taxon>
        <taxon>rosids</taxon>
        <taxon>fabids</taxon>
        <taxon>Malpighiales</taxon>
        <taxon>Rhizophoraceae</taxon>
        <taxon>Rhizophora</taxon>
    </lineage>
</organism>
<reference evidence="1" key="1">
    <citation type="submission" date="2018-02" db="EMBL/GenBank/DDBJ databases">
        <title>Rhizophora mucronata_Transcriptome.</title>
        <authorList>
            <person name="Meera S.P."/>
            <person name="Sreeshan A."/>
            <person name="Augustine A."/>
        </authorList>
    </citation>
    <scope>NUCLEOTIDE SEQUENCE</scope>
    <source>
        <tissue evidence="1">Leaf</tissue>
    </source>
</reference>
<protein>
    <submittedName>
        <fullName evidence="1">Uncharacterized protein</fullName>
    </submittedName>
</protein>
<dbReference type="AlphaFoldDB" id="A0A2P2PM13"/>
<sequence length="47" mass="5340">MVIKSQDIRLMLSGAYSASNECSYYSSRWLLCISSLSLWPICLSPYC</sequence>